<dbReference type="STRING" id="994479.GCA_000194155_01590"/>
<dbReference type="EMBL" id="PJNB01000001">
    <property type="protein sequence ID" value="PKW16936.1"/>
    <property type="molecule type" value="Genomic_DNA"/>
</dbReference>
<accession>A0A2N3Y1X7</accession>
<dbReference type="PANTHER" id="PTHR46696">
    <property type="entry name" value="P450, PUTATIVE (EUROFUNG)-RELATED"/>
    <property type="match status" value="1"/>
</dbReference>
<comment type="similarity">
    <text evidence="1">Belongs to the cytochrome P450 family.</text>
</comment>
<evidence type="ECO:0000313" key="2">
    <source>
        <dbReference type="EMBL" id="PKW16936.1"/>
    </source>
</evidence>
<comment type="caution">
    <text evidence="2">The sequence shown here is derived from an EMBL/GenBank/DDBJ whole genome shotgun (WGS) entry which is preliminary data.</text>
</comment>
<protein>
    <submittedName>
        <fullName evidence="2">Uncharacterized protein</fullName>
    </submittedName>
</protein>
<dbReference type="Proteomes" id="UP000233786">
    <property type="component" value="Unassembled WGS sequence"/>
</dbReference>
<reference evidence="2" key="1">
    <citation type="submission" date="2017-12" db="EMBL/GenBank/DDBJ databases">
        <title>Sequencing the genomes of 1000 Actinobacteria strains.</title>
        <authorList>
            <person name="Klenk H.-P."/>
        </authorList>
    </citation>
    <scope>NUCLEOTIDE SEQUENCE [LARGE SCALE GENOMIC DNA]</scope>
    <source>
        <strain evidence="2">DSM 44228</strain>
    </source>
</reference>
<gene>
    <name evidence="2" type="ORF">A8926_4844</name>
</gene>
<keyword evidence="3" id="KW-1185">Reference proteome</keyword>
<proteinExistence type="inferred from homology"/>
<evidence type="ECO:0000313" key="3">
    <source>
        <dbReference type="Proteomes" id="UP000233786"/>
    </source>
</evidence>
<dbReference type="GO" id="GO:0005506">
    <property type="term" value="F:iron ion binding"/>
    <property type="evidence" value="ECO:0007669"/>
    <property type="project" value="InterPro"/>
</dbReference>
<dbReference type="GO" id="GO:0016705">
    <property type="term" value="F:oxidoreductase activity, acting on paired donors, with incorporation or reduction of molecular oxygen"/>
    <property type="evidence" value="ECO:0007669"/>
    <property type="project" value="InterPro"/>
</dbReference>
<name>A0A2N3Y1X7_SACSN</name>
<dbReference type="GO" id="GO:0020037">
    <property type="term" value="F:heme binding"/>
    <property type="evidence" value="ECO:0007669"/>
    <property type="project" value="InterPro"/>
</dbReference>
<evidence type="ECO:0000256" key="1">
    <source>
        <dbReference type="ARBA" id="ARBA00010617"/>
    </source>
</evidence>
<organism evidence="2 3">
    <name type="scientific">Saccharopolyspora spinosa</name>
    <dbReference type="NCBI Taxonomy" id="60894"/>
    <lineage>
        <taxon>Bacteria</taxon>
        <taxon>Bacillati</taxon>
        <taxon>Actinomycetota</taxon>
        <taxon>Actinomycetes</taxon>
        <taxon>Pseudonocardiales</taxon>
        <taxon>Pseudonocardiaceae</taxon>
        <taxon>Saccharopolyspora</taxon>
    </lineage>
</organism>
<sequence length="133" mass="14607">MAGNVDSERALSYPIPSTAALEPPAEWAQLRPECPVARVTLPSEDGAALTTRYADVKQVLSDPRFARQLNADGAARIPANESRRVFNSSMADRLIDDALLRRLPTLELAVATENLNRFERLAVGGLRELPVPW</sequence>
<dbReference type="GO" id="GO:0004497">
    <property type="term" value="F:monooxygenase activity"/>
    <property type="evidence" value="ECO:0007669"/>
    <property type="project" value="InterPro"/>
</dbReference>
<dbReference type="AlphaFoldDB" id="A0A2N3Y1X7"/>
<dbReference type="PANTHER" id="PTHR46696:SF6">
    <property type="entry name" value="P450, PUTATIVE (EUROFUNG)-RELATED"/>
    <property type="match status" value="1"/>
</dbReference>
<dbReference type="Gene3D" id="1.10.630.10">
    <property type="entry name" value="Cytochrome P450"/>
    <property type="match status" value="1"/>
</dbReference>
<dbReference type="InterPro" id="IPR036396">
    <property type="entry name" value="Cyt_P450_sf"/>
</dbReference>